<dbReference type="Proteomes" id="UP000094526">
    <property type="component" value="Unassembled WGS sequence"/>
</dbReference>
<feature type="compositionally biased region" description="Pro residues" evidence="1">
    <location>
        <begin position="94"/>
        <end position="103"/>
    </location>
</feature>
<feature type="compositionally biased region" description="Basic and acidic residues" evidence="1">
    <location>
        <begin position="216"/>
        <end position="226"/>
    </location>
</feature>
<proteinExistence type="predicted"/>
<feature type="compositionally biased region" description="Low complexity" evidence="1">
    <location>
        <begin position="183"/>
        <end position="200"/>
    </location>
</feature>
<feature type="compositionally biased region" description="Polar residues" evidence="1">
    <location>
        <begin position="10"/>
        <end position="54"/>
    </location>
</feature>
<organism evidence="2 3">
    <name type="scientific">Cladophialophora carrionii</name>
    <dbReference type="NCBI Taxonomy" id="86049"/>
    <lineage>
        <taxon>Eukaryota</taxon>
        <taxon>Fungi</taxon>
        <taxon>Dikarya</taxon>
        <taxon>Ascomycota</taxon>
        <taxon>Pezizomycotina</taxon>
        <taxon>Eurotiomycetes</taxon>
        <taxon>Chaetothyriomycetidae</taxon>
        <taxon>Chaetothyriales</taxon>
        <taxon>Herpotrichiellaceae</taxon>
        <taxon>Cladophialophora</taxon>
    </lineage>
</organism>
<gene>
    <name evidence="2" type="ORF">CLCR_08913</name>
</gene>
<name>A0A1C1CT22_9EURO</name>
<feature type="compositionally biased region" description="Low complexity" evidence="1">
    <location>
        <begin position="143"/>
        <end position="153"/>
    </location>
</feature>
<dbReference type="EMBL" id="LGRB01000009">
    <property type="protein sequence ID" value="OCT51617.1"/>
    <property type="molecule type" value="Genomic_DNA"/>
</dbReference>
<dbReference type="eggNOG" id="ENOG502QQEE">
    <property type="taxonomic scope" value="Eukaryota"/>
</dbReference>
<feature type="region of interest" description="Disordered" evidence="1">
    <location>
        <begin position="1"/>
        <end position="157"/>
    </location>
</feature>
<feature type="compositionally biased region" description="Polar residues" evidence="1">
    <location>
        <begin position="63"/>
        <end position="93"/>
    </location>
</feature>
<dbReference type="OrthoDB" id="5385910at2759"/>
<feature type="compositionally biased region" description="Low complexity" evidence="1">
    <location>
        <begin position="104"/>
        <end position="121"/>
    </location>
</feature>
<accession>A0A1C1CT22</accession>
<evidence type="ECO:0000313" key="2">
    <source>
        <dbReference type="EMBL" id="OCT51617.1"/>
    </source>
</evidence>
<comment type="caution">
    <text evidence="2">The sequence shown here is derived from an EMBL/GenBank/DDBJ whole genome shotgun (WGS) entry which is preliminary data.</text>
</comment>
<protein>
    <submittedName>
        <fullName evidence="2">Uncharacterized protein</fullName>
    </submittedName>
</protein>
<reference evidence="3" key="1">
    <citation type="submission" date="2015-07" db="EMBL/GenBank/DDBJ databases">
        <authorList>
            <person name="Teixeira M.M."/>
            <person name="Souza R.C."/>
            <person name="Almeida L.G."/>
            <person name="Vicente V.A."/>
            <person name="de Hoog S."/>
            <person name="Bocca A.L."/>
            <person name="de Almeida S.R."/>
            <person name="Vasconcelos A.T."/>
            <person name="Felipe M.S."/>
        </authorList>
    </citation>
    <scope>NUCLEOTIDE SEQUENCE [LARGE SCALE GENOMIC DNA]</scope>
    <source>
        <strain evidence="3">KSF</strain>
    </source>
</reference>
<keyword evidence="3" id="KW-1185">Reference proteome</keyword>
<evidence type="ECO:0000256" key="1">
    <source>
        <dbReference type="SAM" id="MobiDB-lite"/>
    </source>
</evidence>
<feature type="region of interest" description="Disordered" evidence="1">
    <location>
        <begin position="183"/>
        <end position="226"/>
    </location>
</feature>
<dbReference type="VEuPathDB" id="FungiDB:G647_06481"/>
<sequence length="304" mass="31779">MAPIPVHTASAINTNLPSHALGTSPSTAGARYTPSTAEARPSSTEPTLGASPSQPARAAVPHPTNTVASTHNSRCNPTPTASLQPASLSTSENTPPPPQPGAVPSPYSISPTPRASAPASPRCLNVPQPNAYASSDASPPRVTAAPTQAQTPTHSRPLPIHPATYHSTVCTPIRSVPSAGVTSISTSPSYKYTSPTYSLPQVPEVQDLSHPPGYQQDHHSSFDDKPVESCQETDYRATLSPVSATRRGAGILDLEWTFGSPNGSANGDNTVVQTAMSWARAAGKRLSMTEKQIWKTINGEEDGR</sequence>
<dbReference type="AlphaFoldDB" id="A0A1C1CT22"/>
<dbReference type="STRING" id="86049.A0A1C1CT22"/>
<dbReference type="VEuPathDB" id="FungiDB:CLCR_08913"/>
<feature type="compositionally biased region" description="Polar residues" evidence="1">
    <location>
        <begin position="127"/>
        <end position="137"/>
    </location>
</feature>
<evidence type="ECO:0000313" key="3">
    <source>
        <dbReference type="Proteomes" id="UP000094526"/>
    </source>
</evidence>